<dbReference type="GO" id="GO:0005829">
    <property type="term" value="C:cytosol"/>
    <property type="evidence" value="ECO:0007669"/>
    <property type="project" value="TreeGrafter"/>
</dbReference>
<dbReference type="Pfam" id="PF00543">
    <property type="entry name" value="P-II"/>
    <property type="match status" value="1"/>
</dbReference>
<dbReference type="SUPFAM" id="SSF54913">
    <property type="entry name" value="GlnB-like"/>
    <property type="match status" value="1"/>
</dbReference>
<dbReference type="RefSeq" id="WP_210510969.1">
    <property type="nucleotide sequence ID" value="NZ_JAFIDN010000003.1"/>
</dbReference>
<dbReference type="SMART" id="SM00938">
    <property type="entry name" value="P-II"/>
    <property type="match status" value="1"/>
</dbReference>
<accession>A0A8J7S4Z1</accession>
<keyword evidence="2" id="KW-1185">Reference proteome</keyword>
<dbReference type="InterPro" id="IPR002187">
    <property type="entry name" value="N-reg_PII"/>
</dbReference>
<dbReference type="InterPro" id="IPR011322">
    <property type="entry name" value="N-reg_PII-like_a/b"/>
</dbReference>
<dbReference type="EMBL" id="JAFIDN010000003">
    <property type="protein sequence ID" value="MBP3192073.1"/>
    <property type="molecule type" value="Genomic_DNA"/>
</dbReference>
<dbReference type="AlphaFoldDB" id="A0A8J7S4Z1"/>
<gene>
    <name evidence="1" type="ORF">NATSA_05305</name>
</gene>
<dbReference type="GO" id="GO:0005524">
    <property type="term" value="F:ATP binding"/>
    <property type="evidence" value="ECO:0007669"/>
    <property type="project" value="TreeGrafter"/>
</dbReference>
<reference evidence="1" key="1">
    <citation type="submission" date="2021-02" db="EMBL/GenBank/DDBJ databases">
        <title>Natronogracilivirga saccharolytica gen. nov. sp. nov. a new anaerobic, haloalkiliphilic carbohydrate-fermenting bacterium from soda lake and proposing of Cyclonatronumiaceae fam. nov. in the phylum Balneolaeota.</title>
        <authorList>
            <person name="Zhilina T.N."/>
            <person name="Sorokin D.Y."/>
            <person name="Zavarzina D.G."/>
            <person name="Toshchakov S.V."/>
            <person name="Kublanov I.V."/>
        </authorList>
    </citation>
    <scope>NUCLEOTIDE SEQUENCE</scope>
    <source>
        <strain evidence="1">Z-1702</strain>
    </source>
</reference>
<dbReference type="Proteomes" id="UP000673975">
    <property type="component" value="Unassembled WGS sequence"/>
</dbReference>
<dbReference type="PANTHER" id="PTHR30115">
    <property type="entry name" value="NITROGEN REGULATORY PROTEIN P-II"/>
    <property type="match status" value="1"/>
</dbReference>
<organism evidence="1 2">
    <name type="scientific">Natronogracilivirga saccharolytica</name>
    <dbReference type="NCBI Taxonomy" id="2812953"/>
    <lineage>
        <taxon>Bacteria</taxon>
        <taxon>Pseudomonadati</taxon>
        <taxon>Balneolota</taxon>
        <taxon>Balneolia</taxon>
        <taxon>Balneolales</taxon>
        <taxon>Cyclonatronaceae</taxon>
        <taxon>Natronogracilivirga</taxon>
    </lineage>
</organism>
<protein>
    <submittedName>
        <fullName evidence="1">P-II family nitrogen regulator</fullName>
    </submittedName>
</protein>
<dbReference type="GO" id="GO:0006808">
    <property type="term" value="P:regulation of nitrogen utilization"/>
    <property type="evidence" value="ECO:0007669"/>
    <property type="project" value="InterPro"/>
</dbReference>
<comment type="caution">
    <text evidence="1">The sequence shown here is derived from an EMBL/GenBank/DDBJ whole genome shotgun (WGS) entry which is preliminary data.</text>
</comment>
<name>A0A8J7S4Z1_9BACT</name>
<evidence type="ECO:0000313" key="1">
    <source>
        <dbReference type="EMBL" id="MBP3192073.1"/>
    </source>
</evidence>
<dbReference type="PRINTS" id="PR00340">
    <property type="entry name" value="PIIGLNB"/>
</dbReference>
<dbReference type="Gene3D" id="3.30.70.120">
    <property type="match status" value="1"/>
</dbReference>
<dbReference type="PROSITE" id="PS51343">
    <property type="entry name" value="PII_GLNB_DOM"/>
    <property type="match status" value="1"/>
</dbReference>
<sequence length="112" mass="12358">MKEIKALIRPEKFDEVNRELRKEGFCCMTVFKGEGTGRHSDSEKAAPTLEFPVLHSHVVKIEIMVDDKEADRICSIIQESGSTGRKGDGIITITELSRIISIRTGEKGAGAL</sequence>
<dbReference type="PANTHER" id="PTHR30115:SF11">
    <property type="entry name" value="NITROGEN REGULATORY PROTEIN P-II HOMOLOG"/>
    <property type="match status" value="1"/>
</dbReference>
<evidence type="ECO:0000313" key="2">
    <source>
        <dbReference type="Proteomes" id="UP000673975"/>
    </source>
</evidence>
<proteinExistence type="predicted"/>
<dbReference type="InterPro" id="IPR015867">
    <property type="entry name" value="N-reg_PII/ATP_PRibTrfase_C"/>
</dbReference>
<dbReference type="GO" id="GO:0030234">
    <property type="term" value="F:enzyme regulator activity"/>
    <property type="evidence" value="ECO:0007669"/>
    <property type="project" value="InterPro"/>
</dbReference>